<proteinExistence type="predicted"/>
<dbReference type="GO" id="GO:0003700">
    <property type="term" value="F:DNA-binding transcription factor activity"/>
    <property type="evidence" value="ECO:0007669"/>
    <property type="project" value="InterPro"/>
</dbReference>
<sequence>MLNQIDDQKVDRLAELLNVLADPTRMRIILGLTKPSSMSALQRQLQIGQAALAHHLSQMQANGLLNTEQRDGELYYLLTDSSLNKSVKLLLTK</sequence>
<dbReference type="InterPro" id="IPR001845">
    <property type="entry name" value="HTH_ArsR_DNA-bd_dom"/>
</dbReference>
<evidence type="ECO:0000313" key="6">
    <source>
        <dbReference type="Proteomes" id="UP000653797"/>
    </source>
</evidence>
<dbReference type="PANTHER" id="PTHR33154:SF33">
    <property type="entry name" value="TRANSCRIPTIONAL REPRESSOR SDPR"/>
    <property type="match status" value="1"/>
</dbReference>
<evidence type="ECO:0000256" key="2">
    <source>
        <dbReference type="ARBA" id="ARBA00023125"/>
    </source>
</evidence>
<dbReference type="EMBL" id="JACXAA010000003">
    <property type="protein sequence ID" value="MBD2753353.1"/>
    <property type="molecule type" value="Genomic_DNA"/>
</dbReference>
<accession>A0A927GD65</accession>
<comment type="caution">
    <text evidence="5">The sequence shown here is derived from an EMBL/GenBank/DDBJ whole genome shotgun (WGS) entry which is preliminary data.</text>
</comment>
<dbReference type="GO" id="GO:0003677">
    <property type="term" value="F:DNA binding"/>
    <property type="evidence" value="ECO:0007669"/>
    <property type="project" value="UniProtKB-KW"/>
</dbReference>
<name>A0A927GD65_9BACT</name>
<organism evidence="5 6">
    <name type="scientific">Spirosoma validum</name>
    <dbReference type="NCBI Taxonomy" id="2771355"/>
    <lineage>
        <taxon>Bacteria</taxon>
        <taxon>Pseudomonadati</taxon>
        <taxon>Bacteroidota</taxon>
        <taxon>Cytophagia</taxon>
        <taxon>Cytophagales</taxon>
        <taxon>Cytophagaceae</taxon>
        <taxon>Spirosoma</taxon>
    </lineage>
</organism>
<dbReference type="SUPFAM" id="SSF46785">
    <property type="entry name" value="Winged helix' DNA-binding domain"/>
    <property type="match status" value="1"/>
</dbReference>
<evidence type="ECO:0000256" key="3">
    <source>
        <dbReference type="ARBA" id="ARBA00023163"/>
    </source>
</evidence>
<dbReference type="PRINTS" id="PR00778">
    <property type="entry name" value="HTHARSR"/>
</dbReference>
<dbReference type="Gene3D" id="1.10.10.10">
    <property type="entry name" value="Winged helix-like DNA-binding domain superfamily/Winged helix DNA-binding domain"/>
    <property type="match status" value="1"/>
</dbReference>
<dbReference type="Pfam" id="PF12840">
    <property type="entry name" value="HTH_20"/>
    <property type="match status" value="1"/>
</dbReference>
<dbReference type="InterPro" id="IPR036388">
    <property type="entry name" value="WH-like_DNA-bd_sf"/>
</dbReference>
<dbReference type="AlphaFoldDB" id="A0A927GD65"/>
<keyword evidence="2" id="KW-0238">DNA-binding</keyword>
<keyword evidence="1" id="KW-0805">Transcription regulation</keyword>
<evidence type="ECO:0000259" key="4">
    <source>
        <dbReference type="PROSITE" id="PS50987"/>
    </source>
</evidence>
<reference evidence="5" key="1">
    <citation type="submission" date="2020-09" db="EMBL/GenBank/DDBJ databases">
        <authorList>
            <person name="Kim M.K."/>
        </authorList>
    </citation>
    <scope>NUCLEOTIDE SEQUENCE</scope>
    <source>
        <strain evidence="5">BT704</strain>
    </source>
</reference>
<dbReference type="InterPro" id="IPR011991">
    <property type="entry name" value="ArsR-like_HTH"/>
</dbReference>
<feature type="domain" description="HTH arsR-type" evidence="4">
    <location>
        <begin position="5"/>
        <end position="93"/>
    </location>
</feature>
<dbReference type="InterPro" id="IPR051081">
    <property type="entry name" value="HTH_MetalResp_TranReg"/>
</dbReference>
<dbReference type="RefSeq" id="WP_191038972.1">
    <property type="nucleotide sequence ID" value="NZ_JACXAA010000003.1"/>
</dbReference>
<keyword evidence="6" id="KW-1185">Reference proteome</keyword>
<dbReference type="Proteomes" id="UP000653797">
    <property type="component" value="Unassembled WGS sequence"/>
</dbReference>
<evidence type="ECO:0000313" key="5">
    <source>
        <dbReference type="EMBL" id="MBD2753353.1"/>
    </source>
</evidence>
<protein>
    <submittedName>
        <fullName evidence="5">Winged helix-turn-helix transcriptional regulator</fullName>
    </submittedName>
</protein>
<dbReference type="PANTHER" id="PTHR33154">
    <property type="entry name" value="TRANSCRIPTIONAL REGULATOR, ARSR FAMILY"/>
    <property type="match status" value="1"/>
</dbReference>
<dbReference type="InterPro" id="IPR036390">
    <property type="entry name" value="WH_DNA-bd_sf"/>
</dbReference>
<dbReference type="CDD" id="cd00090">
    <property type="entry name" value="HTH_ARSR"/>
    <property type="match status" value="1"/>
</dbReference>
<dbReference type="PROSITE" id="PS50987">
    <property type="entry name" value="HTH_ARSR_2"/>
    <property type="match status" value="1"/>
</dbReference>
<evidence type="ECO:0000256" key="1">
    <source>
        <dbReference type="ARBA" id="ARBA00023015"/>
    </source>
</evidence>
<keyword evidence="3" id="KW-0804">Transcription</keyword>
<dbReference type="SMART" id="SM00418">
    <property type="entry name" value="HTH_ARSR"/>
    <property type="match status" value="1"/>
</dbReference>
<gene>
    <name evidence="5" type="ORF">IC230_10665</name>
</gene>